<dbReference type="CDD" id="cd00093">
    <property type="entry name" value="HTH_XRE"/>
    <property type="match status" value="1"/>
</dbReference>
<keyword evidence="3" id="KW-1185">Reference proteome</keyword>
<dbReference type="Proteomes" id="UP000480303">
    <property type="component" value="Unassembled WGS sequence"/>
</dbReference>
<dbReference type="SMART" id="SM00530">
    <property type="entry name" value="HTH_XRE"/>
    <property type="match status" value="1"/>
</dbReference>
<organism evidence="2 3">
    <name type="scientific">Pseudolactococcus hodotermopsidis</name>
    <dbReference type="NCBI Taxonomy" id="2709157"/>
    <lineage>
        <taxon>Bacteria</taxon>
        <taxon>Bacillati</taxon>
        <taxon>Bacillota</taxon>
        <taxon>Bacilli</taxon>
        <taxon>Lactobacillales</taxon>
        <taxon>Streptococcaceae</taxon>
        <taxon>Pseudolactococcus</taxon>
    </lineage>
</organism>
<feature type="domain" description="HTH cro/C1-type" evidence="1">
    <location>
        <begin position="24"/>
        <end position="50"/>
    </location>
</feature>
<evidence type="ECO:0000313" key="2">
    <source>
        <dbReference type="EMBL" id="GFH42497.1"/>
    </source>
</evidence>
<dbReference type="Gene3D" id="1.10.260.40">
    <property type="entry name" value="lambda repressor-like DNA-binding domains"/>
    <property type="match status" value="1"/>
</dbReference>
<dbReference type="SUPFAM" id="SSF47413">
    <property type="entry name" value="lambda repressor-like DNA-binding domains"/>
    <property type="match status" value="1"/>
</dbReference>
<evidence type="ECO:0000259" key="1">
    <source>
        <dbReference type="PROSITE" id="PS50943"/>
    </source>
</evidence>
<gene>
    <name evidence="2" type="ORF">Hs30E_10480</name>
</gene>
<dbReference type="GO" id="GO:0003677">
    <property type="term" value="F:DNA binding"/>
    <property type="evidence" value="ECO:0007669"/>
    <property type="project" value="InterPro"/>
</dbReference>
<proteinExistence type="predicted"/>
<dbReference type="InterPro" id="IPR010982">
    <property type="entry name" value="Lambda_DNA-bd_dom_sf"/>
</dbReference>
<comment type="caution">
    <text evidence="2">The sequence shown here is derived from an EMBL/GenBank/DDBJ whole genome shotgun (WGS) entry which is preliminary data.</text>
</comment>
<name>A0A6A0BF77_9LACT</name>
<dbReference type="PROSITE" id="PS50943">
    <property type="entry name" value="HTH_CROC1"/>
    <property type="match status" value="1"/>
</dbReference>
<protein>
    <recommendedName>
        <fullName evidence="1">HTH cro/C1-type domain-containing protein</fullName>
    </recommendedName>
</protein>
<dbReference type="InterPro" id="IPR001387">
    <property type="entry name" value="Cro/C1-type_HTH"/>
</dbReference>
<evidence type="ECO:0000313" key="3">
    <source>
        <dbReference type="Proteomes" id="UP000480303"/>
    </source>
</evidence>
<dbReference type="EMBL" id="BLLI01000026">
    <property type="protein sequence ID" value="GFH42497.1"/>
    <property type="molecule type" value="Genomic_DNA"/>
</dbReference>
<dbReference type="AlphaFoldDB" id="A0A6A0BF77"/>
<dbReference type="Pfam" id="PF01381">
    <property type="entry name" value="HTH_3"/>
    <property type="match status" value="1"/>
</dbReference>
<reference evidence="2 3" key="1">
    <citation type="submission" date="2020-02" db="EMBL/GenBank/DDBJ databases">
        <title>Draft genome sequence of Lactococcus sp. Hs30E4-3.</title>
        <authorList>
            <person name="Noda S."/>
            <person name="Yuki M."/>
            <person name="Ohkuma M."/>
        </authorList>
    </citation>
    <scope>NUCLEOTIDE SEQUENCE [LARGE SCALE GENOMIC DNA]</scope>
    <source>
        <strain evidence="2 3">Hs30E4-3</strain>
    </source>
</reference>
<accession>A0A6A0BF77</accession>
<sequence length="101" mass="11410">MSENMDKEVRTKLIKSLTNELPVLRAKLGISQEELAAKIGVSRQTINAIEGKKRDMSWGMFLSIVFFFDFNEQTAGILKMIGICTSELNDQLSVPIEDEEE</sequence>